<dbReference type="SUPFAM" id="SSF53850">
    <property type="entry name" value="Periplasmic binding protein-like II"/>
    <property type="match status" value="1"/>
</dbReference>
<dbReference type="Gene3D" id="3.40.190.290">
    <property type="match status" value="1"/>
</dbReference>
<dbReference type="PROSITE" id="PS50931">
    <property type="entry name" value="HTH_LYSR"/>
    <property type="match status" value="1"/>
</dbReference>
<protein>
    <submittedName>
        <fullName evidence="6">LysR family transcriptional regulator</fullName>
    </submittedName>
</protein>
<keyword evidence="3" id="KW-0238">DNA-binding</keyword>
<dbReference type="PANTHER" id="PTHR30118:SF11">
    <property type="entry name" value="HTH-TYPE TRANSCRIPTIONAL REGULATOR YIDZ"/>
    <property type="match status" value="1"/>
</dbReference>
<dbReference type="EMBL" id="CP071504">
    <property type="protein sequence ID" value="QSX28895.1"/>
    <property type="molecule type" value="Genomic_DNA"/>
</dbReference>
<evidence type="ECO:0000313" key="7">
    <source>
        <dbReference type="Proteomes" id="UP000663281"/>
    </source>
</evidence>
<dbReference type="Pfam" id="PF00126">
    <property type="entry name" value="HTH_1"/>
    <property type="match status" value="1"/>
</dbReference>
<evidence type="ECO:0000259" key="5">
    <source>
        <dbReference type="PROSITE" id="PS50931"/>
    </source>
</evidence>
<organism evidence="6 7">
    <name type="scientific">Shewanella cyperi</name>
    <dbReference type="NCBI Taxonomy" id="2814292"/>
    <lineage>
        <taxon>Bacteria</taxon>
        <taxon>Pseudomonadati</taxon>
        <taxon>Pseudomonadota</taxon>
        <taxon>Gammaproteobacteria</taxon>
        <taxon>Alteromonadales</taxon>
        <taxon>Shewanellaceae</taxon>
        <taxon>Shewanella</taxon>
    </lineage>
</organism>
<keyword evidence="2" id="KW-0805">Transcription regulation</keyword>
<dbReference type="KEGG" id="scyp:JYB88_11560"/>
<dbReference type="InterPro" id="IPR005119">
    <property type="entry name" value="LysR_subst-bd"/>
</dbReference>
<evidence type="ECO:0000256" key="4">
    <source>
        <dbReference type="ARBA" id="ARBA00023163"/>
    </source>
</evidence>
<feature type="domain" description="HTH lysR-type" evidence="5">
    <location>
        <begin position="12"/>
        <end position="69"/>
    </location>
</feature>
<dbReference type="InterPro" id="IPR000847">
    <property type="entry name" value="LysR_HTH_N"/>
</dbReference>
<comment type="similarity">
    <text evidence="1">Belongs to the LysR transcriptional regulatory family.</text>
</comment>
<keyword evidence="7" id="KW-1185">Reference proteome</keyword>
<dbReference type="AlphaFoldDB" id="A0A974XI92"/>
<reference evidence="6 7" key="1">
    <citation type="submission" date="2021-03" db="EMBL/GenBank/DDBJ databases">
        <title>Novel species identification of genus Shewanella.</title>
        <authorList>
            <person name="Liu G."/>
            <person name="Zhang Q."/>
        </authorList>
    </citation>
    <scope>NUCLEOTIDE SEQUENCE [LARGE SCALE GENOMIC DNA]</scope>
    <source>
        <strain evidence="6 7">FJAT-53726</strain>
    </source>
</reference>
<dbReference type="InterPro" id="IPR036390">
    <property type="entry name" value="WH_DNA-bd_sf"/>
</dbReference>
<dbReference type="SUPFAM" id="SSF46785">
    <property type="entry name" value="Winged helix' DNA-binding domain"/>
    <property type="match status" value="1"/>
</dbReference>
<sequence>MQQQLIRQIGELDVFALQVFRAIFESGHANIAARQLDVSPPKISRSLNSLRQAFTDELFYRRAQGLRATPLAEQLYPIVCQLTDSLFALGHCAFTATQEQHSPCLQLAVCEGFVAPLALAITTGPHQSRFQLHSWQNQSADLIHRGELDMGICLWPNEHPELSYEALGTPQKLCLVGRDDHPIWQTSMPTLEQLCEFPVLSPAHPNANGPQASLALFCQREGIAAPSQIISQDKEEWYANLLTQDSLALVTAAEQELLTCLPRLKVKAMDEGQGGRLNSQVQPAVFYLVEKPMRYRRYSEQQRVEVIELLRGLLS</sequence>
<evidence type="ECO:0000313" key="6">
    <source>
        <dbReference type="EMBL" id="QSX28895.1"/>
    </source>
</evidence>
<evidence type="ECO:0000256" key="2">
    <source>
        <dbReference type="ARBA" id="ARBA00023015"/>
    </source>
</evidence>
<proteinExistence type="inferred from homology"/>
<dbReference type="GO" id="GO:0003677">
    <property type="term" value="F:DNA binding"/>
    <property type="evidence" value="ECO:0007669"/>
    <property type="project" value="UniProtKB-KW"/>
</dbReference>
<dbReference type="InterPro" id="IPR036388">
    <property type="entry name" value="WH-like_DNA-bd_sf"/>
</dbReference>
<dbReference type="GO" id="GO:0003700">
    <property type="term" value="F:DNA-binding transcription factor activity"/>
    <property type="evidence" value="ECO:0007669"/>
    <property type="project" value="InterPro"/>
</dbReference>
<dbReference type="RefSeq" id="WP_207324213.1">
    <property type="nucleotide sequence ID" value="NZ_CP071504.1"/>
</dbReference>
<dbReference type="PANTHER" id="PTHR30118">
    <property type="entry name" value="HTH-TYPE TRANSCRIPTIONAL REGULATOR LEUO-RELATED"/>
    <property type="match status" value="1"/>
</dbReference>
<keyword evidence="4" id="KW-0804">Transcription</keyword>
<name>A0A974XI92_9GAMM</name>
<evidence type="ECO:0000256" key="3">
    <source>
        <dbReference type="ARBA" id="ARBA00023125"/>
    </source>
</evidence>
<accession>A0A974XI92</accession>
<gene>
    <name evidence="6" type="ORF">JYB88_11560</name>
</gene>
<dbReference type="Pfam" id="PF03466">
    <property type="entry name" value="LysR_substrate"/>
    <property type="match status" value="1"/>
</dbReference>
<dbReference type="Proteomes" id="UP000663281">
    <property type="component" value="Chromosome"/>
</dbReference>
<dbReference type="Gene3D" id="1.10.10.10">
    <property type="entry name" value="Winged helix-like DNA-binding domain superfamily/Winged helix DNA-binding domain"/>
    <property type="match status" value="1"/>
</dbReference>
<dbReference type="InterPro" id="IPR050389">
    <property type="entry name" value="LysR-type_TF"/>
</dbReference>
<evidence type="ECO:0000256" key="1">
    <source>
        <dbReference type="ARBA" id="ARBA00009437"/>
    </source>
</evidence>